<dbReference type="Gene3D" id="2.60.120.920">
    <property type="match status" value="1"/>
</dbReference>
<dbReference type="SUPFAM" id="SSF49899">
    <property type="entry name" value="Concanavalin A-like lectins/glucanases"/>
    <property type="match status" value="1"/>
</dbReference>
<organism evidence="4 5">
    <name type="scientific">Columbina picui</name>
    <name type="common">Picui ground-dove</name>
    <dbReference type="NCBI Taxonomy" id="115618"/>
    <lineage>
        <taxon>Eukaryota</taxon>
        <taxon>Metazoa</taxon>
        <taxon>Chordata</taxon>
        <taxon>Craniata</taxon>
        <taxon>Vertebrata</taxon>
        <taxon>Euteleostomi</taxon>
        <taxon>Archelosauria</taxon>
        <taxon>Archosauria</taxon>
        <taxon>Dinosauria</taxon>
        <taxon>Saurischia</taxon>
        <taxon>Theropoda</taxon>
        <taxon>Coelurosauria</taxon>
        <taxon>Aves</taxon>
        <taxon>Neognathae</taxon>
        <taxon>Neoaves</taxon>
        <taxon>Columbimorphae</taxon>
        <taxon>Columbiformes</taxon>
        <taxon>Columbidae</taxon>
        <taxon>Columbina</taxon>
    </lineage>
</organism>
<gene>
    <name evidence="4" type="primary">Btn2a1_1</name>
    <name evidence="3" type="synonym">Btn2a1_0</name>
    <name evidence="3" type="ORF">COLPIC_R13768</name>
    <name evidence="4" type="ORF">COLPIC_R14155</name>
</gene>
<dbReference type="EMBL" id="VYZG01007532">
    <property type="protein sequence ID" value="NWQ84799.1"/>
    <property type="molecule type" value="Genomic_DNA"/>
</dbReference>
<dbReference type="AlphaFoldDB" id="A0A7K4SHB7"/>
<feature type="non-terminal residue" evidence="4">
    <location>
        <position position="1"/>
    </location>
</feature>
<keyword evidence="5" id="KW-1185">Reference proteome</keyword>
<evidence type="ECO:0000313" key="3">
    <source>
        <dbReference type="EMBL" id="NWQ84799.1"/>
    </source>
</evidence>
<accession>A0A7K4SHB7</accession>
<dbReference type="InterPro" id="IPR013320">
    <property type="entry name" value="ConA-like_dom_sf"/>
</dbReference>
<comment type="caution">
    <text evidence="4">The sequence shown here is derived from an EMBL/GenBank/DDBJ whole genome shotgun (WGS) entry which is preliminary data.</text>
</comment>
<dbReference type="Proteomes" id="UP000530263">
    <property type="component" value="Unassembled WGS sequence"/>
</dbReference>
<evidence type="ECO:0000313" key="4">
    <source>
        <dbReference type="EMBL" id="NWQ84920.1"/>
    </source>
</evidence>
<feature type="region of interest" description="Disordered" evidence="1">
    <location>
        <begin position="26"/>
        <end position="46"/>
    </location>
</feature>
<dbReference type="PROSITE" id="PS50188">
    <property type="entry name" value="B302_SPRY"/>
    <property type="match status" value="1"/>
</dbReference>
<evidence type="ECO:0000313" key="5">
    <source>
        <dbReference type="Proteomes" id="UP000530263"/>
    </source>
</evidence>
<dbReference type="InterPro" id="IPR043136">
    <property type="entry name" value="B30.2/SPRY_sf"/>
</dbReference>
<dbReference type="EMBL" id="VYZG01009590">
    <property type="protein sequence ID" value="NWQ84920.1"/>
    <property type="molecule type" value="Genomic_DNA"/>
</dbReference>
<evidence type="ECO:0000259" key="2">
    <source>
        <dbReference type="PROSITE" id="PS50188"/>
    </source>
</evidence>
<evidence type="ECO:0000256" key="1">
    <source>
        <dbReference type="SAM" id="MobiDB-lite"/>
    </source>
</evidence>
<name>A0A7K4SHB7_COLPI</name>
<dbReference type="InterPro" id="IPR001870">
    <property type="entry name" value="B30.2/SPRY"/>
</dbReference>
<protein>
    <submittedName>
        <fullName evidence="4">BT2A1 protein</fullName>
    </submittedName>
</protein>
<feature type="non-terminal residue" evidence="4">
    <location>
        <position position="67"/>
    </location>
</feature>
<sequence length="67" mass="6988">PCVLGHPPVASGTSRWDVEVPPGASWAVGVAKGPPKSSEDAAGTPDRDLWSMGLCQGQFWALSALER</sequence>
<proteinExistence type="predicted"/>
<reference evidence="4 5" key="1">
    <citation type="submission" date="2019-09" db="EMBL/GenBank/DDBJ databases">
        <title>Bird 10,000 Genomes (B10K) Project - Family phase.</title>
        <authorList>
            <person name="Zhang G."/>
        </authorList>
    </citation>
    <scope>NUCLEOTIDE SEQUENCE [LARGE SCALE GENOMIC DNA]</scope>
    <source>
        <strain evidence="4">B10K-DU-021-26</strain>
        <tissue evidence="4">Mixed tissue sample</tissue>
    </source>
</reference>
<feature type="domain" description="B30.2/SPRY" evidence="2">
    <location>
        <begin position="1"/>
        <end position="67"/>
    </location>
</feature>
<dbReference type="OrthoDB" id="9049620at2759"/>